<comment type="caution">
    <text evidence="2">The sequence shown here is derived from an EMBL/GenBank/DDBJ whole genome shotgun (WGS) entry which is preliminary data.</text>
</comment>
<accession>A0A4C1TEQ2</accession>
<organism evidence="2 3">
    <name type="scientific">Eumeta variegata</name>
    <name type="common">Bagworm moth</name>
    <name type="synonym">Eumeta japonica</name>
    <dbReference type="NCBI Taxonomy" id="151549"/>
    <lineage>
        <taxon>Eukaryota</taxon>
        <taxon>Metazoa</taxon>
        <taxon>Ecdysozoa</taxon>
        <taxon>Arthropoda</taxon>
        <taxon>Hexapoda</taxon>
        <taxon>Insecta</taxon>
        <taxon>Pterygota</taxon>
        <taxon>Neoptera</taxon>
        <taxon>Endopterygota</taxon>
        <taxon>Lepidoptera</taxon>
        <taxon>Glossata</taxon>
        <taxon>Ditrysia</taxon>
        <taxon>Tineoidea</taxon>
        <taxon>Psychidae</taxon>
        <taxon>Oiketicinae</taxon>
        <taxon>Eumeta</taxon>
    </lineage>
</organism>
<dbReference type="Proteomes" id="UP000299102">
    <property type="component" value="Unassembled WGS sequence"/>
</dbReference>
<dbReference type="OrthoDB" id="8038232at2759"/>
<feature type="region of interest" description="Disordered" evidence="1">
    <location>
        <begin position="1"/>
        <end position="25"/>
    </location>
</feature>
<reference evidence="2 3" key="1">
    <citation type="journal article" date="2019" name="Commun. Biol.">
        <title>The bagworm genome reveals a unique fibroin gene that provides high tensile strength.</title>
        <authorList>
            <person name="Kono N."/>
            <person name="Nakamura H."/>
            <person name="Ohtoshi R."/>
            <person name="Tomita M."/>
            <person name="Numata K."/>
            <person name="Arakawa K."/>
        </authorList>
    </citation>
    <scope>NUCLEOTIDE SEQUENCE [LARGE SCALE GENOMIC DNA]</scope>
</reference>
<evidence type="ECO:0000313" key="2">
    <source>
        <dbReference type="EMBL" id="GBP11887.1"/>
    </source>
</evidence>
<feature type="region of interest" description="Disordered" evidence="1">
    <location>
        <begin position="203"/>
        <end position="226"/>
    </location>
</feature>
<proteinExistence type="predicted"/>
<dbReference type="AlphaFoldDB" id="A0A4C1TEQ2"/>
<evidence type="ECO:0000256" key="1">
    <source>
        <dbReference type="SAM" id="MobiDB-lite"/>
    </source>
</evidence>
<dbReference type="EMBL" id="BGZK01004970">
    <property type="protein sequence ID" value="GBP11887.1"/>
    <property type="molecule type" value="Genomic_DNA"/>
</dbReference>
<name>A0A4C1TEQ2_EUMVA</name>
<evidence type="ECO:0000313" key="3">
    <source>
        <dbReference type="Proteomes" id="UP000299102"/>
    </source>
</evidence>
<protein>
    <submittedName>
        <fullName evidence="2">Uncharacterized protein</fullName>
    </submittedName>
</protein>
<gene>
    <name evidence="2" type="ORF">EVAR_70722_1</name>
</gene>
<sequence length="352" mass="39417">MDNTIEEDPPPSRVVAAESSQRPIPAVRKRRLVHTAVESSSLMADDTQSYVDQGQKPKEFVPIQDNISKEVLYDESSSVQETSTVYRTITKSIKTSSTSSHEFVMEDYDISTPSTPSRLKQKIAVYERGGMKRMEDEANQEGCTLKSYDSQDTANIDISIDSDNPFDVDIQLKAIPQSPARKVEIHEEHTASPFNVTLKTTSKISPGARYRRNPPTPEETPGTSPFNVTLRTTKRQDTIPHSKVMDGKTASARFLEGEKTVREIIAADGVKTIVTSSMTTDGRKHEEKIFRHVFTQVKLISAVLCIGLLRHTNSKVLQPQTNIKKSNPQWQQYNLLAAILNTIRTLRRKGST</sequence>
<keyword evidence="3" id="KW-1185">Reference proteome</keyword>